<protein>
    <submittedName>
        <fullName evidence="1">Growth inhibitor PemK</fullName>
    </submittedName>
</protein>
<dbReference type="RefSeq" id="WP_215584302.1">
    <property type="nucleotide sequence ID" value="NZ_CP073754.1"/>
</dbReference>
<dbReference type="AlphaFoldDB" id="A0A975MQV2"/>
<organism evidence="1 2">
    <name type="scientific">Methylomonas paludis</name>
    <dbReference type="NCBI Taxonomy" id="1173101"/>
    <lineage>
        <taxon>Bacteria</taxon>
        <taxon>Pseudomonadati</taxon>
        <taxon>Pseudomonadota</taxon>
        <taxon>Gammaproteobacteria</taxon>
        <taxon>Methylococcales</taxon>
        <taxon>Methylococcaceae</taxon>
        <taxon>Methylomonas</taxon>
    </lineage>
</organism>
<dbReference type="KEGG" id="mpad:KEF85_06640"/>
<evidence type="ECO:0000313" key="1">
    <source>
        <dbReference type="EMBL" id="QWF72120.1"/>
    </source>
</evidence>
<gene>
    <name evidence="1" type="ORF">KEF85_06640</name>
</gene>
<keyword evidence="2" id="KW-1185">Reference proteome</keyword>
<name>A0A975MQV2_9GAMM</name>
<sequence>MALPKPVPAMVIRYSYLWHSEYLRGKEEGLKDRPCAVILVTYDDDGEEIVTVLPITHTQPSNPDLAVEIPYQTKQRLGLDSDLCWIILTEVNRFRWPGPDLRIANSADNATVSYGLLPSNLFNEVKRKLHIVVNARLTNIIKRTE</sequence>
<dbReference type="Proteomes" id="UP000676649">
    <property type="component" value="Chromosome"/>
</dbReference>
<accession>A0A975MQV2</accession>
<reference evidence="1" key="1">
    <citation type="submission" date="2021-04" db="EMBL/GenBank/DDBJ databases">
        <title>Draft genome sequence data of methanotrophic Methylovulum sp. strain S1L and Methylomonas sp. strain S2AM isolated from boreal lake water columns.</title>
        <authorList>
            <person name="Rissanen A.J."/>
            <person name="Mangayil R."/>
            <person name="Svenning M.M."/>
            <person name="Khanongnuch R."/>
        </authorList>
    </citation>
    <scope>NUCLEOTIDE SEQUENCE</scope>
    <source>
        <strain evidence="1">S2AM</strain>
    </source>
</reference>
<evidence type="ECO:0000313" key="2">
    <source>
        <dbReference type="Proteomes" id="UP000676649"/>
    </source>
</evidence>
<proteinExistence type="predicted"/>
<dbReference type="EMBL" id="CP073754">
    <property type="protein sequence ID" value="QWF72120.1"/>
    <property type="molecule type" value="Genomic_DNA"/>
</dbReference>